<sequence>MSPHKSSTSSTPVAKGQILRKKKIEAGRKSLKAAEVSRLQHDALVAHHLAQSQVAVDTAAELNTQIELDTSLQFYSKKSASTAKSNNVALLTEMLGGSFAQDVTRPVVVACATLVVEVCLSFGPVTNVQMKSLHRGANQLPSLFEEARDMALKHSLILKHEVDPTCTFNPQYWEYMYSAKGSPAEEA</sequence>
<name>A0A1E7F064_9STRA</name>
<dbReference type="Proteomes" id="UP000095751">
    <property type="component" value="Unassembled WGS sequence"/>
</dbReference>
<keyword evidence="2" id="KW-1185">Reference proteome</keyword>
<evidence type="ECO:0000313" key="2">
    <source>
        <dbReference type="Proteomes" id="UP000095751"/>
    </source>
</evidence>
<gene>
    <name evidence="1" type="ORF">FRACYDRAFT_244736</name>
</gene>
<proteinExistence type="predicted"/>
<evidence type="ECO:0000313" key="1">
    <source>
        <dbReference type="EMBL" id="OEU11618.1"/>
    </source>
</evidence>
<dbReference type="KEGG" id="fcy:FRACYDRAFT_244736"/>
<protein>
    <submittedName>
        <fullName evidence="1">Uncharacterized protein</fullName>
    </submittedName>
</protein>
<dbReference type="InParanoid" id="A0A1E7F064"/>
<dbReference type="EMBL" id="KV784366">
    <property type="protein sequence ID" value="OEU11618.1"/>
    <property type="molecule type" value="Genomic_DNA"/>
</dbReference>
<reference evidence="1 2" key="1">
    <citation type="submission" date="2016-09" db="EMBL/GenBank/DDBJ databases">
        <title>Extensive genetic diversity and differential bi-allelic expression allows diatom success in the polar Southern Ocean.</title>
        <authorList>
            <consortium name="DOE Joint Genome Institute"/>
            <person name="Mock T."/>
            <person name="Otillar R.P."/>
            <person name="Strauss J."/>
            <person name="Dupont C."/>
            <person name="Frickenhaus S."/>
            <person name="Maumus F."/>
            <person name="Mcmullan M."/>
            <person name="Sanges R."/>
            <person name="Schmutz J."/>
            <person name="Toseland A."/>
            <person name="Valas R."/>
            <person name="Veluchamy A."/>
            <person name="Ward B.J."/>
            <person name="Allen A."/>
            <person name="Barry K."/>
            <person name="Falciatore A."/>
            <person name="Ferrante M."/>
            <person name="Fortunato A.E."/>
            <person name="Gloeckner G."/>
            <person name="Gruber A."/>
            <person name="Hipkin R."/>
            <person name="Janech M."/>
            <person name="Kroth P."/>
            <person name="Leese F."/>
            <person name="Lindquist E."/>
            <person name="Lyon B.R."/>
            <person name="Martin J."/>
            <person name="Mayer C."/>
            <person name="Parker M."/>
            <person name="Quesneville H."/>
            <person name="Raymond J."/>
            <person name="Uhlig C."/>
            <person name="Valentin K.U."/>
            <person name="Worden A.Z."/>
            <person name="Armbrust E.V."/>
            <person name="Bowler C."/>
            <person name="Green B."/>
            <person name="Moulton V."/>
            <person name="Van Oosterhout C."/>
            <person name="Grigoriev I."/>
        </authorList>
    </citation>
    <scope>NUCLEOTIDE SEQUENCE [LARGE SCALE GENOMIC DNA]</scope>
    <source>
        <strain evidence="1 2">CCMP1102</strain>
    </source>
</reference>
<accession>A0A1E7F064</accession>
<dbReference type="AlphaFoldDB" id="A0A1E7F064"/>
<organism evidence="1 2">
    <name type="scientific">Fragilariopsis cylindrus CCMP1102</name>
    <dbReference type="NCBI Taxonomy" id="635003"/>
    <lineage>
        <taxon>Eukaryota</taxon>
        <taxon>Sar</taxon>
        <taxon>Stramenopiles</taxon>
        <taxon>Ochrophyta</taxon>
        <taxon>Bacillariophyta</taxon>
        <taxon>Bacillariophyceae</taxon>
        <taxon>Bacillariophycidae</taxon>
        <taxon>Bacillariales</taxon>
        <taxon>Bacillariaceae</taxon>
        <taxon>Fragilariopsis</taxon>
    </lineage>
</organism>